<sequence length="324" mass="37488">MSINTWKNDFYRAILDTPLCKYLDSFAQCLNNWENKVQHAEQKRWHKQLAQLPNINPSNFSLGDTIKIGANDDLSDGEKIRLQKILQNFMPWRKGPFDLFGVNIDTEWRSDWKWQRVLPHISSLENKLVLDVGCGSGYHLFRMMSEKASQVIGVDPTSLFFYQFHCFKQYLPSLNLHYLPLGIEDLPETKSFDTVFSMGVLYHRLDPLLFLKQLKQQLVKDGQLVLETLVIDGDQNQVLVPGERYAQMRNVFFIPSAEAMLVWLAKVGFKDAELVDSNVTSLEEQRSTPWMTNHSLEDFLDPQDHSKTVEGYPAPKRATFVARN</sequence>
<feature type="binding site" evidence="3">
    <location>
        <position position="94"/>
    </location>
    <ligand>
        <name>carboxy-S-adenosyl-L-methionine</name>
        <dbReference type="ChEBI" id="CHEBI:134278"/>
    </ligand>
</feature>
<feature type="binding site" evidence="3">
    <location>
        <position position="202"/>
    </location>
    <ligand>
        <name>carboxy-S-adenosyl-L-methionine</name>
        <dbReference type="ChEBI" id="CHEBI:134278"/>
    </ligand>
</feature>
<dbReference type="InterPro" id="IPR027555">
    <property type="entry name" value="Mo5U34_MeTrfas-like"/>
</dbReference>
<proteinExistence type="inferred from homology"/>
<comment type="catalytic activity">
    <reaction evidence="3">
        <text>carboxy-S-adenosyl-L-methionine + 5-hydroxyuridine(34) in tRNA = 5-carboxymethoxyuridine(34) in tRNA + S-adenosyl-L-homocysteine + H(+)</text>
        <dbReference type="Rhea" id="RHEA:52848"/>
        <dbReference type="Rhea" id="RHEA-COMP:13381"/>
        <dbReference type="Rhea" id="RHEA-COMP:13383"/>
        <dbReference type="ChEBI" id="CHEBI:15378"/>
        <dbReference type="ChEBI" id="CHEBI:57856"/>
        <dbReference type="ChEBI" id="CHEBI:134278"/>
        <dbReference type="ChEBI" id="CHEBI:136877"/>
        <dbReference type="ChEBI" id="CHEBI:136879"/>
    </reaction>
</comment>
<feature type="binding site" evidence="3">
    <location>
        <position position="317"/>
    </location>
    <ligand>
        <name>carboxy-S-adenosyl-L-methionine</name>
        <dbReference type="ChEBI" id="CHEBI:134278"/>
    </ligand>
</feature>
<comment type="subunit">
    <text evidence="3">Homotetramer.</text>
</comment>
<comment type="caution">
    <text evidence="4">The sequence shown here is derived from an EMBL/GenBank/DDBJ whole genome shotgun (WGS) entry which is preliminary data.</text>
</comment>
<feature type="binding site" evidence="3">
    <location>
        <position position="133"/>
    </location>
    <ligand>
        <name>carboxy-S-adenosyl-L-methionine</name>
        <dbReference type="ChEBI" id="CHEBI:134278"/>
    </ligand>
</feature>
<dbReference type="InterPro" id="IPR010017">
    <property type="entry name" value="CmoB"/>
</dbReference>
<feature type="binding site" evidence="3">
    <location>
        <begin position="155"/>
        <end position="157"/>
    </location>
    <ligand>
        <name>carboxy-S-adenosyl-L-methionine</name>
        <dbReference type="ChEBI" id="CHEBI:134278"/>
    </ligand>
</feature>
<dbReference type="NCBIfam" id="NF011650">
    <property type="entry name" value="PRK15068.1"/>
    <property type="match status" value="1"/>
</dbReference>
<dbReference type="GO" id="GO:0016740">
    <property type="term" value="F:transferase activity"/>
    <property type="evidence" value="ECO:0007669"/>
    <property type="project" value="UniProtKB-KW"/>
</dbReference>
<evidence type="ECO:0000313" key="4">
    <source>
        <dbReference type="EMBL" id="MFC3121795.1"/>
    </source>
</evidence>
<dbReference type="PANTHER" id="PTHR43861">
    <property type="entry name" value="TRANS-ACONITATE 2-METHYLTRANSFERASE-RELATED"/>
    <property type="match status" value="1"/>
</dbReference>
<dbReference type="EMBL" id="JBHRSW010000014">
    <property type="protein sequence ID" value="MFC3121795.1"/>
    <property type="molecule type" value="Genomic_DNA"/>
</dbReference>
<keyword evidence="2 3" id="KW-0819">tRNA processing</keyword>
<evidence type="ECO:0000256" key="2">
    <source>
        <dbReference type="ARBA" id="ARBA00022694"/>
    </source>
</evidence>
<dbReference type="Pfam" id="PF08003">
    <property type="entry name" value="Methyltransf_9"/>
    <property type="match status" value="1"/>
</dbReference>
<dbReference type="CDD" id="cd02440">
    <property type="entry name" value="AdoMet_MTases"/>
    <property type="match status" value="1"/>
</dbReference>
<organism evidence="4 5">
    <name type="scientific">Agaribacter flavus</name>
    <dbReference type="NCBI Taxonomy" id="1902781"/>
    <lineage>
        <taxon>Bacteria</taxon>
        <taxon>Pseudomonadati</taxon>
        <taxon>Pseudomonadota</taxon>
        <taxon>Gammaproteobacteria</taxon>
        <taxon>Alteromonadales</taxon>
        <taxon>Alteromonadaceae</taxon>
        <taxon>Agaribacter</taxon>
    </lineage>
</organism>
<gene>
    <name evidence="3 4" type="primary">cmoB</name>
    <name evidence="4" type="ORF">ACFOHL_09200</name>
</gene>
<dbReference type="SUPFAM" id="SSF53335">
    <property type="entry name" value="S-adenosyl-L-methionine-dependent methyltransferases"/>
    <property type="match status" value="1"/>
</dbReference>
<evidence type="ECO:0000256" key="1">
    <source>
        <dbReference type="ARBA" id="ARBA00022679"/>
    </source>
</evidence>
<keyword evidence="1 3" id="KW-0808">Transferase</keyword>
<evidence type="ECO:0000256" key="3">
    <source>
        <dbReference type="HAMAP-Rule" id="MF_01590"/>
    </source>
</evidence>
<feature type="binding site" evidence="3">
    <location>
        <begin position="183"/>
        <end position="184"/>
    </location>
    <ligand>
        <name>carboxy-S-adenosyl-L-methionine</name>
        <dbReference type="ChEBI" id="CHEBI:134278"/>
    </ligand>
</feature>
<accession>A0ABV7FSX1</accession>
<reference evidence="5" key="1">
    <citation type="journal article" date="2019" name="Int. J. Syst. Evol. Microbiol.">
        <title>The Global Catalogue of Microorganisms (GCM) 10K type strain sequencing project: providing services to taxonomists for standard genome sequencing and annotation.</title>
        <authorList>
            <consortium name="The Broad Institute Genomics Platform"/>
            <consortium name="The Broad Institute Genome Sequencing Center for Infectious Disease"/>
            <person name="Wu L."/>
            <person name="Ma J."/>
        </authorList>
    </citation>
    <scope>NUCLEOTIDE SEQUENCE [LARGE SCALE GENOMIC DNA]</scope>
    <source>
        <strain evidence="5">KCTC 52473</strain>
    </source>
</reference>
<comment type="similarity">
    <text evidence="3">Belongs to the class I-like SAM-binding methyltransferase superfamily. CmoB family.</text>
</comment>
<name>A0ABV7FSX1_9ALTE</name>
<feature type="binding site" evidence="3">
    <location>
        <position position="113"/>
    </location>
    <ligand>
        <name>carboxy-S-adenosyl-L-methionine</name>
        <dbReference type="ChEBI" id="CHEBI:134278"/>
    </ligand>
</feature>
<keyword evidence="5" id="KW-1185">Reference proteome</keyword>
<dbReference type="InterPro" id="IPR029063">
    <property type="entry name" value="SAM-dependent_MTases_sf"/>
</dbReference>
<feature type="binding site" evidence="3">
    <location>
        <position position="198"/>
    </location>
    <ligand>
        <name>carboxy-S-adenosyl-L-methionine</name>
        <dbReference type="ChEBI" id="CHEBI:134278"/>
    </ligand>
</feature>
<dbReference type="Gene3D" id="3.40.50.150">
    <property type="entry name" value="Vaccinia Virus protein VP39"/>
    <property type="match status" value="1"/>
</dbReference>
<feature type="binding site" evidence="3">
    <location>
        <position position="108"/>
    </location>
    <ligand>
        <name>carboxy-S-adenosyl-L-methionine</name>
        <dbReference type="ChEBI" id="CHEBI:134278"/>
    </ligand>
</feature>
<evidence type="ECO:0000313" key="5">
    <source>
        <dbReference type="Proteomes" id="UP001595478"/>
    </source>
</evidence>
<protein>
    <recommendedName>
        <fullName evidence="3">tRNA U34 carboxymethyltransferase</fullName>
        <ecNumber evidence="3">2.5.1.-</ecNumber>
    </recommendedName>
</protein>
<dbReference type="Proteomes" id="UP001595478">
    <property type="component" value="Unassembled WGS sequence"/>
</dbReference>
<dbReference type="EC" id="2.5.1.-" evidence="3"/>
<dbReference type="HAMAP" id="MF_01590">
    <property type="entry name" value="tRNA_carboxymethyltr_CmoB"/>
    <property type="match status" value="1"/>
</dbReference>
<comment type="function">
    <text evidence="3">Catalyzes carboxymethyl transfer from carboxy-S-adenosyl-L-methionine (Cx-SAM) to 5-hydroxyuridine (ho5U) to form 5-carboxymethoxyuridine (cmo5U) at position 34 in tRNAs.</text>
</comment>
<dbReference type="NCBIfam" id="TIGR00452">
    <property type="entry name" value="tRNA 5-methoxyuridine(34)/uridine 5-oxyacetic acid(34) synthase CmoB"/>
    <property type="match status" value="1"/>
</dbReference>
<dbReference type="RefSeq" id="WP_376919927.1">
    <property type="nucleotide sequence ID" value="NZ_JBHRSW010000014.1"/>
</dbReference>